<dbReference type="InterPro" id="IPR011047">
    <property type="entry name" value="Quinoprotein_ADH-like_sf"/>
</dbReference>
<feature type="domain" description="Signal transduction histidine kinase internal region" evidence="3">
    <location>
        <begin position="819"/>
        <end position="893"/>
    </location>
</feature>
<evidence type="ECO:0000259" key="3">
    <source>
        <dbReference type="Pfam" id="PF06580"/>
    </source>
</evidence>
<evidence type="ECO:0000256" key="1">
    <source>
        <dbReference type="SAM" id="Phobius"/>
    </source>
</evidence>
<keyword evidence="4" id="KW-0418">Kinase</keyword>
<dbReference type="Proteomes" id="UP000326509">
    <property type="component" value="Unassembled WGS sequence"/>
</dbReference>
<evidence type="ECO:0000313" key="5">
    <source>
        <dbReference type="Proteomes" id="UP000326509"/>
    </source>
</evidence>
<dbReference type="InterPro" id="IPR015943">
    <property type="entry name" value="WD40/YVTN_repeat-like_dom_sf"/>
</dbReference>
<dbReference type="RefSeq" id="WP_151672566.1">
    <property type="nucleotide sequence ID" value="NZ_BKCG01000001.1"/>
</dbReference>
<sequence length="1022" mass="115317">MIKNLNPFYSKTLQALKLHFERTILALVVLFFCNNATSQTNELKAYTVEDGLPQSQVYAIAQDTIGYLWLGTQGGGLARFDGEHFEVFNEKSGLGSSYVNTLVSINNDVLIGTRKGVSIFNGRNFKNFNTPAVRQIRVINKEIYFATIQGIFTLTNTGKVQQCVLSEAINNASVNDIVFKNNNYWIATKEGFYKTQSLLKRKPVSQIANGNFTSITTTIDQIFAATFNDGIRQYNVDGTPLNTSNIPRRINSIKILDNKLWIATDTKGLFVLNPNTFEIEATISDRQGLSVRHVRSVFKDTSGQLWIATSGGGLIKYFPNQFTHYDKDTGLIGNRIYAVESTKDRVWFSVEEQGLSYIDSLGIKRAPPVSDFDNVKIKTLASDASGNIWAGSEGKGLLYKHIRKYDSIVVSGSSIATIKLDTIKIEKVTDYVLNEKVGFPSNWIRSIYVDGNDVWAATYGDGIVKFNYDTKRERINIIKHFGKEQGIDDMLIRDLKPDEQGRIWYGTQAGAIGFIDNNNVTHLGNMLGVNTSINTLVFKNNTLYIGTADSGIFYSTDNDYKNFKPLTGDKTPTSKNSYLLIFDSENNLWTGSERGIDKLVLNNENEIIDLFHYGRTDGFLGIETCLNAVAEDENNTLWFGAIYGLTAFENNVENKDLQTKPTIHFESIDIGYKSLDSLLKLNTKNKVLNLEPNENQLSFTYRTVDLNHPKGVQYRYKIDNTKWSPWSTTAQQNFAGLAYGKHTFSAQSRNYRWIESEPIKFKFNIGTPLFQQAWFQWLLIACSLLILFTIVFAYVRNLKKKNRTKQAQLELENHLLGLEQKALRLQMNPHFIFNVLNGIKAMGVTDTKKMNTTINSFATLLRGILNNSRKEQITLAEEINVLKNYIEVEQLMAQKPFKYSLQIESDLDLEEVLIPPMLVQPFVENAIKHGISSSNQINGNLEILFKTTQTYLTCSITDNGKGIFETQKNKATTSHQSVALGVTKERIESLSGKGALSISEIKENNIIKGTRIHFKIPLETEF</sequence>
<keyword evidence="5" id="KW-1185">Reference proteome</keyword>
<evidence type="ECO:0000259" key="2">
    <source>
        <dbReference type="Pfam" id="PF02518"/>
    </source>
</evidence>
<keyword evidence="1" id="KW-0812">Transmembrane</keyword>
<dbReference type="SUPFAM" id="SSF63829">
    <property type="entry name" value="Calcium-dependent phosphotriesterase"/>
    <property type="match status" value="2"/>
</dbReference>
<dbReference type="Gene3D" id="3.30.565.10">
    <property type="entry name" value="Histidine kinase-like ATPase, C-terminal domain"/>
    <property type="match status" value="1"/>
</dbReference>
<feature type="domain" description="Histidine kinase/HSP90-like ATPase" evidence="2">
    <location>
        <begin position="918"/>
        <end position="1019"/>
    </location>
</feature>
<gene>
    <name evidence="4" type="ORF">ULMA_06010</name>
</gene>
<dbReference type="InterPro" id="IPR011110">
    <property type="entry name" value="Reg_prop"/>
</dbReference>
<dbReference type="Gene3D" id="2.60.40.10">
    <property type="entry name" value="Immunoglobulins"/>
    <property type="match status" value="1"/>
</dbReference>
<evidence type="ECO:0000313" key="4">
    <source>
        <dbReference type="EMBL" id="GER58493.1"/>
    </source>
</evidence>
<dbReference type="InterPro" id="IPR010559">
    <property type="entry name" value="Sig_transdc_His_kin_internal"/>
</dbReference>
<dbReference type="OrthoDB" id="9809670at2"/>
<dbReference type="EMBL" id="BKCG01000001">
    <property type="protein sequence ID" value="GER58493.1"/>
    <property type="molecule type" value="Genomic_DNA"/>
</dbReference>
<dbReference type="SUPFAM" id="SSF55874">
    <property type="entry name" value="ATPase domain of HSP90 chaperone/DNA topoisomerase II/histidine kinase"/>
    <property type="match status" value="1"/>
</dbReference>
<accession>A0A5J4IYG2</accession>
<dbReference type="AlphaFoldDB" id="A0A5J4IYG2"/>
<reference evidence="4 5" key="1">
    <citation type="submission" date="2019-08" db="EMBL/GenBank/DDBJ databases">
        <title>Draft genome sequence of Ulvibacter marinus type strain NBRC 109484.</title>
        <authorList>
            <person name="Kawano K."/>
            <person name="Ushijima N."/>
            <person name="Kihara M."/>
            <person name="Itoh H."/>
        </authorList>
    </citation>
    <scope>NUCLEOTIDE SEQUENCE [LARGE SCALE GENOMIC DNA]</scope>
    <source>
        <strain evidence="4 5">NBRC 109484</strain>
    </source>
</reference>
<dbReference type="Gene3D" id="2.130.10.10">
    <property type="entry name" value="YVTN repeat-like/Quinoprotein amine dehydrogenase"/>
    <property type="match status" value="3"/>
</dbReference>
<dbReference type="GO" id="GO:0000155">
    <property type="term" value="F:phosphorelay sensor kinase activity"/>
    <property type="evidence" value="ECO:0007669"/>
    <property type="project" value="InterPro"/>
</dbReference>
<proteinExistence type="predicted"/>
<dbReference type="InterPro" id="IPR003594">
    <property type="entry name" value="HATPase_dom"/>
</dbReference>
<dbReference type="Pfam" id="PF02518">
    <property type="entry name" value="HATPase_c"/>
    <property type="match status" value="1"/>
</dbReference>
<dbReference type="Pfam" id="PF07494">
    <property type="entry name" value="Reg_prop"/>
    <property type="match status" value="1"/>
</dbReference>
<feature type="transmembrane region" description="Helical" evidence="1">
    <location>
        <begin position="774"/>
        <end position="795"/>
    </location>
</feature>
<comment type="caution">
    <text evidence="4">The sequence shown here is derived from an EMBL/GenBank/DDBJ whole genome shotgun (WGS) entry which is preliminary data.</text>
</comment>
<name>A0A5J4IYG2_9FLAO</name>
<organism evidence="4 5">
    <name type="scientific">Patiriisocius marinus</name>
    <dbReference type="NCBI Taxonomy" id="1397112"/>
    <lineage>
        <taxon>Bacteria</taxon>
        <taxon>Pseudomonadati</taxon>
        <taxon>Bacteroidota</taxon>
        <taxon>Flavobacteriia</taxon>
        <taxon>Flavobacteriales</taxon>
        <taxon>Flavobacteriaceae</taxon>
        <taxon>Patiriisocius</taxon>
    </lineage>
</organism>
<dbReference type="PANTHER" id="PTHR34220">
    <property type="entry name" value="SENSOR HISTIDINE KINASE YPDA"/>
    <property type="match status" value="1"/>
</dbReference>
<dbReference type="SUPFAM" id="SSF50998">
    <property type="entry name" value="Quinoprotein alcohol dehydrogenase-like"/>
    <property type="match status" value="1"/>
</dbReference>
<keyword evidence="1" id="KW-1133">Transmembrane helix</keyword>
<dbReference type="Pfam" id="PF06580">
    <property type="entry name" value="His_kinase"/>
    <property type="match status" value="1"/>
</dbReference>
<dbReference type="InterPro" id="IPR036890">
    <property type="entry name" value="HATPase_C_sf"/>
</dbReference>
<dbReference type="GO" id="GO:0016020">
    <property type="term" value="C:membrane"/>
    <property type="evidence" value="ECO:0007669"/>
    <property type="project" value="InterPro"/>
</dbReference>
<dbReference type="PANTHER" id="PTHR34220:SF7">
    <property type="entry name" value="SENSOR HISTIDINE KINASE YPDA"/>
    <property type="match status" value="1"/>
</dbReference>
<protein>
    <submittedName>
        <fullName evidence="4">Histidine kinase</fullName>
    </submittedName>
</protein>
<dbReference type="InterPro" id="IPR050640">
    <property type="entry name" value="Bact_2-comp_sensor_kinase"/>
</dbReference>
<dbReference type="InterPro" id="IPR013783">
    <property type="entry name" value="Ig-like_fold"/>
</dbReference>
<keyword evidence="1" id="KW-0472">Membrane</keyword>
<keyword evidence="4" id="KW-0808">Transferase</keyword>